<dbReference type="Proteomes" id="UP000027222">
    <property type="component" value="Unassembled WGS sequence"/>
</dbReference>
<accession>A0A067SDR1</accession>
<dbReference type="EMBL" id="KL142404">
    <property type="protein sequence ID" value="KDR69070.1"/>
    <property type="molecule type" value="Genomic_DNA"/>
</dbReference>
<proteinExistence type="predicted"/>
<reference evidence="3" key="1">
    <citation type="journal article" date="2014" name="Proc. Natl. Acad. Sci. U.S.A.">
        <title>Extensive sampling of basidiomycete genomes demonstrates inadequacy of the white-rot/brown-rot paradigm for wood decay fungi.</title>
        <authorList>
            <person name="Riley R."/>
            <person name="Salamov A.A."/>
            <person name="Brown D.W."/>
            <person name="Nagy L.G."/>
            <person name="Floudas D."/>
            <person name="Held B.W."/>
            <person name="Levasseur A."/>
            <person name="Lombard V."/>
            <person name="Morin E."/>
            <person name="Otillar R."/>
            <person name="Lindquist E.A."/>
            <person name="Sun H."/>
            <person name="LaButti K.M."/>
            <person name="Schmutz J."/>
            <person name="Jabbour D."/>
            <person name="Luo H."/>
            <person name="Baker S.E."/>
            <person name="Pisabarro A.G."/>
            <person name="Walton J.D."/>
            <person name="Blanchette R.A."/>
            <person name="Henrissat B."/>
            <person name="Martin F."/>
            <person name="Cullen D."/>
            <person name="Hibbett D.S."/>
            <person name="Grigoriev I.V."/>
        </authorList>
    </citation>
    <scope>NUCLEOTIDE SEQUENCE [LARGE SCALE GENOMIC DNA]</scope>
    <source>
        <strain evidence="3">CBS 339.88</strain>
    </source>
</reference>
<evidence type="ECO:0000313" key="3">
    <source>
        <dbReference type="Proteomes" id="UP000027222"/>
    </source>
</evidence>
<name>A0A067SDR1_GALM3</name>
<evidence type="ECO:0000313" key="2">
    <source>
        <dbReference type="EMBL" id="KDR69070.1"/>
    </source>
</evidence>
<dbReference type="HOGENOM" id="CLU_1304948_0_0_1"/>
<protein>
    <submittedName>
        <fullName evidence="2">Uncharacterized protein</fullName>
    </submittedName>
</protein>
<evidence type="ECO:0000256" key="1">
    <source>
        <dbReference type="SAM" id="MobiDB-lite"/>
    </source>
</evidence>
<keyword evidence="3" id="KW-1185">Reference proteome</keyword>
<feature type="compositionally biased region" description="Basic residues" evidence="1">
    <location>
        <begin position="36"/>
        <end position="47"/>
    </location>
</feature>
<sequence>MHHAADVDAAAAAPPWRTVLASRITCILHTFPRNLRPPRHRHRHRHQNPPNRIRFIQKPNPPPPTRQNGRSPSPSLSSSSSFPSRPSRGSSRMKSAEQLCWCTTLMRLLLLFPPPARQTLTAEMVPSAAPCLPRSPRCSYEPQKREETMLNPADADTVRATTATSATLLPSPSRAGVRGVLSGVRRGRVTGVPASRSEGSVRGGGWYKVVF</sequence>
<feature type="compositionally biased region" description="Low complexity" evidence="1">
    <location>
        <begin position="70"/>
        <end position="92"/>
    </location>
</feature>
<dbReference type="AlphaFoldDB" id="A0A067SDR1"/>
<gene>
    <name evidence="2" type="ORF">GALMADRAFT_933749</name>
</gene>
<organism evidence="2 3">
    <name type="scientific">Galerina marginata (strain CBS 339.88)</name>
    <dbReference type="NCBI Taxonomy" id="685588"/>
    <lineage>
        <taxon>Eukaryota</taxon>
        <taxon>Fungi</taxon>
        <taxon>Dikarya</taxon>
        <taxon>Basidiomycota</taxon>
        <taxon>Agaricomycotina</taxon>
        <taxon>Agaricomycetes</taxon>
        <taxon>Agaricomycetidae</taxon>
        <taxon>Agaricales</taxon>
        <taxon>Agaricineae</taxon>
        <taxon>Strophariaceae</taxon>
        <taxon>Galerina</taxon>
    </lineage>
</organism>
<feature type="region of interest" description="Disordered" evidence="1">
    <location>
        <begin position="34"/>
        <end position="93"/>
    </location>
</feature>